<dbReference type="GO" id="GO:0043531">
    <property type="term" value="F:ADP binding"/>
    <property type="evidence" value="ECO:0007669"/>
    <property type="project" value="InterPro"/>
</dbReference>
<dbReference type="OMA" id="HERIPDC"/>
<organism evidence="10">
    <name type="scientific">Oryza brachyantha</name>
    <name type="common">malo sina</name>
    <dbReference type="NCBI Taxonomy" id="4533"/>
    <lineage>
        <taxon>Eukaryota</taxon>
        <taxon>Viridiplantae</taxon>
        <taxon>Streptophyta</taxon>
        <taxon>Embryophyta</taxon>
        <taxon>Tracheophyta</taxon>
        <taxon>Spermatophyta</taxon>
        <taxon>Magnoliopsida</taxon>
        <taxon>Liliopsida</taxon>
        <taxon>Poales</taxon>
        <taxon>Poaceae</taxon>
        <taxon>BOP clade</taxon>
        <taxon>Oryzoideae</taxon>
        <taxon>Oryzeae</taxon>
        <taxon>Oryzinae</taxon>
        <taxon>Oryza</taxon>
    </lineage>
</organism>
<dbReference type="Pfam" id="PF23559">
    <property type="entry name" value="WHD_DRP"/>
    <property type="match status" value="1"/>
</dbReference>
<evidence type="ECO:0000256" key="2">
    <source>
        <dbReference type="ARBA" id="ARBA00022614"/>
    </source>
</evidence>
<dbReference type="Gramene" id="OB11G15200.1">
    <property type="protein sequence ID" value="OB11G15200.1"/>
    <property type="gene ID" value="OB11G15200"/>
</dbReference>
<dbReference type="SUPFAM" id="SSF52058">
    <property type="entry name" value="L domain-like"/>
    <property type="match status" value="1"/>
</dbReference>
<keyword evidence="5" id="KW-0611">Plant defense</keyword>
<evidence type="ECO:0000256" key="1">
    <source>
        <dbReference type="ARBA" id="ARBA00008894"/>
    </source>
</evidence>
<comment type="similarity">
    <text evidence="1">Belongs to the disease resistance NB-LRR family.</text>
</comment>
<evidence type="ECO:0000259" key="7">
    <source>
        <dbReference type="Pfam" id="PF00931"/>
    </source>
</evidence>
<dbReference type="PANTHER" id="PTHR36766">
    <property type="entry name" value="PLANT BROAD-SPECTRUM MILDEW RESISTANCE PROTEIN RPW8"/>
    <property type="match status" value="1"/>
</dbReference>
<dbReference type="eggNOG" id="KOG4658">
    <property type="taxonomic scope" value="Eukaryota"/>
</dbReference>
<dbReference type="AlphaFoldDB" id="J3N6T4"/>
<dbReference type="Pfam" id="PF18052">
    <property type="entry name" value="Rx_N"/>
    <property type="match status" value="1"/>
</dbReference>
<evidence type="ECO:0000256" key="3">
    <source>
        <dbReference type="ARBA" id="ARBA00022737"/>
    </source>
</evidence>
<protein>
    <recommendedName>
        <fullName evidence="12">Rx N-terminal domain-containing protein</fullName>
    </recommendedName>
</protein>
<dbReference type="GO" id="GO:0005524">
    <property type="term" value="F:ATP binding"/>
    <property type="evidence" value="ECO:0007669"/>
    <property type="project" value="UniProtKB-KW"/>
</dbReference>
<keyword evidence="3" id="KW-0677">Repeat</keyword>
<name>J3N6T4_ORYBR</name>
<dbReference type="Pfam" id="PF00560">
    <property type="entry name" value="LRR_1"/>
    <property type="match status" value="2"/>
</dbReference>
<dbReference type="GO" id="GO:0006952">
    <property type="term" value="P:defense response"/>
    <property type="evidence" value="ECO:0007669"/>
    <property type="project" value="UniProtKB-KW"/>
</dbReference>
<evidence type="ECO:0000259" key="8">
    <source>
        <dbReference type="Pfam" id="PF18052"/>
    </source>
</evidence>
<dbReference type="InterPro" id="IPR041118">
    <property type="entry name" value="Rx_N"/>
</dbReference>
<dbReference type="InterPro" id="IPR027417">
    <property type="entry name" value="P-loop_NTPase"/>
</dbReference>
<evidence type="ECO:0000313" key="10">
    <source>
        <dbReference type="EnsemblPlants" id="OB11G15200.1"/>
    </source>
</evidence>
<feature type="domain" description="Disease resistance protein winged helix" evidence="9">
    <location>
        <begin position="301"/>
        <end position="353"/>
    </location>
</feature>
<evidence type="ECO:0000259" key="9">
    <source>
        <dbReference type="Pfam" id="PF23559"/>
    </source>
</evidence>
<evidence type="ECO:0008006" key="12">
    <source>
        <dbReference type="Google" id="ProtNLM"/>
    </source>
</evidence>
<dbReference type="GO" id="GO:0051707">
    <property type="term" value="P:response to other organism"/>
    <property type="evidence" value="ECO:0007669"/>
    <property type="project" value="UniProtKB-ARBA"/>
</dbReference>
<feature type="domain" description="NB-ARC" evidence="7">
    <location>
        <begin position="175"/>
        <end position="296"/>
    </location>
</feature>
<dbReference type="PANTHER" id="PTHR36766:SF73">
    <property type="entry name" value="NB-ARC DOMAIN-CONTAINING PROTEIN"/>
    <property type="match status" value="1"/>
</dbReference>
<dbReference type="SUPFAM" id="SSF52540">
    <property type="entry name" value="P-loop containing nucleoside triphosphate hydrolases"/>
    <property type="match status" value="1"/>
</dbReference>
<sequence>MLAGAVLSCVGQRISSVIAGQITLQWDFSDDLRRMKTTLESVAALLEDAEKQSMNEKTVWLWLKRLKDAAYAISDIIDEFEADTQWIQQPTEKMSTLKKGLLQLATMVPCLTVHPKIKLANKVKALRQQLKEITDQHTSFTLNISPSINMCNIPDERATSSTVDKTVIVGRTGEMQIIIHHLTKSLADDFTVFPIYGIGGIGKTTLTKMILSDALFKDYSRVWVYVSQILDSDKIGISTISQLSEEQSHLTEQQMIHNQLAKLLAEKKILIVLDDLWGNDGSKFDKLKEMLKSSKETNIFSTSQLGERYLKELLGLSFLQDLKSSSENSGVFNDDDDDQVTRLTMHDLVHDLAISVMADEFLDGSIQDNANRSNCRYALIKDFSKPLESYVYSPANIKALHFLDCGKIGLHEVAFSSAKNLRVLDISECCIQRLPDSIGDLKQLRYLNAPGVRHERIPDCITKLFKLMYLSFHGSSAIKALPESIGEMNGLMYLDLSDCSSIEKLPGSFGKLVKLVHLNLSKCSQVSGGVSESFESPHQSRIFELI</sequence>
<dbReference type="HOGENOM" id="CLU_000837_9_0_1"/>
<evidence type="ECO:0000313" key="11">
    <source>
        <dbReference type="Proteomes" id="UP000006038"/>
    </source>
</evidence>
<feature type="domain" description="Disease resistance N-terminal" evidence="8">
    <location>
        <begin position="6"/>
        <end position="88"/>
    </location>
</feature>
<keyword evidence="11" id="KW-1185">Reference proteome</keyword>
<dbReference type="Pfam" id="PF00931">
    <property type="entry name" value="NB-ARC"/>
    <property type="match status" value="1"/>
</dbReference>
<evidence type="ECO:0000256" key="5">
    <source>
        <dbReference type="ARBA" id="ARBA00022821"/>
    </source>
</evidence>
<dbReference type="InterPro" id="IPR032675">
    <property type="entry name" value="LRR_dom_sf"/>
</dbReference>
<keyword evidence="6" id="KW-0067">ATP-binding</keyword>
<dbReference type="Gene3D" id="3.80.10.10">
    <property type="entry name" value="Ribonuclease Inhibitor"/>
    <property type="match status" value="1"/>
</dbReference>
<evidence type="ECO:0000256" key="6">
    <source>
        <dbReference type="ARBA" id="ARBA00022840"/>
    </source>
</evidence>
<keyword evidence="2" id="KW-0433">Leucine-rich repeat</keyword>
<dbReference type="PRINTS" id="PR00364">
    <property type="entry name" value="DISEASERSIST"/>
</dbReference>
<dbReference type="EnsemblPlants" id="OB11G15200.1">
    <property type="protein sequence ID" value="OB11G15200.1"/>
    <property type="gene ID" value="OB11G15200"/>
</dbReference>
<dbReference type="InterPro" id="IPR001611">
    <property type="entry name" value="Leu-rich_rpt"/>
</dbReference>
<dbReference type="Gene3D" id="3.40.50.300">
    <property type="entry name" value="P-loop containing nucleotide triphosphate hydrolases"/>
    <property type="match status" value="1"/>
</dbReference>
<keyword evidence="4" id="KW-0547">Nucleotide-binding</keyword>
<reference evidence="10" key="1">
    <citation type="journal article" date="2013" name="Nat. Commun.">
        <title>Whole-genome sequencing of Oryza brachyantha reveals mechanisms underlying Oryza genome evolution.</title>
        <authorList>
            <person name="Chen J."/>
            <person name="Huang Q."/>
            <person name="Gao D."/>
            <person name="Wang J."/>
            <person name="Lang Y."/>
            <person name="Liu T."/>
            <person name="Li B."/>
            <person name="Bai Z."/>
            <person name="Luis Goicoechea J."/>
            <person name="Liang C."/>
            <person name="Chen C."/>
            <person name="Zhang W."/>
            <person name="Sun S."/>
            <person name="Liao Y."/>
            <person name="Zhang X."/>
            <person name="Yang L."/>
            <person name="Song C."/>
            <person name="Wang M."/>
            <person name="Shi J."/>
            <person name="Liu G."/>
            <person name="Liu J."/>
            <person name="Zhou H."/>
            <person name="Zhou W."/>
            <person name="Yu Q."/>
            <person name="An N."/>
            <person name="Chen Y."/>
            <person name="Cai Q."/>
            <person name="Wang B."/>
            <person name="Liu B."/>
            <person name="Min J."/>
            <person name="Huang Y."/>
            <person name="Wu H."/>
            <person name="Li Z."/>
            <person name="Zhang Y."/>
            <person name="Yin Y."/>
            <person name="Song W."/>
            <person name="Jiang J."/>
            <person name="Jackson S.A."/>
            <person name="Wing R.A."/>
            <person name="Wang J."/>
            <person name="Chen M."/>
        </authorList>
    </citation>
    <scope>NUCLEOTIDE SEQUENCE [LARGE SCALE GENOMIC DNA]</scope>
    <source>
        <strain evidence="10">cv. IRGC 101232</strain>
    </source>
</reference>
<dbReference type="Proteomes" id="UP000006038">
    <property type="component" value="Chromosome 11"/>
</dbReference>
<proteinExistence type="inferred from homology"/>
<dbReference type="Gene3D" id="1.20.5.4130">
    <property type="match status" value="1"/>
</dbReference>
<accession>J3N6T4</accession>
<dbReference type="InterPro" id="IPR002182">
    <property type="entry name" value="NB-ARC"/>
</dbReference>
<reference evidence="10" key="2">
    <citation type="submission" date="2013-04" db="UniProtKB">
        <authorList>
            <consortium name="EnsemblPlants"/>
        </authorList>
    </citation>
    <scope>IDENTIFICATION</scope>
</reference>
<dbReference type="InterPro" id="IPR058922">
    <property type="entry name" value="WHD_DRP"/>
</dbReference>
<evidence type="ECO:0000256" key="4">
    <source>
        <dbReference type="ARBA" id="ARBA00022741"/>
    </source>
</evidence>